<dbReference type="GO" id="GO:0005164">
    <property type="term" value="F:tumor necrosis factor receptor binding"/>
    <property type="evidence" value="ECO:0007669"/>
    <property type="project" value="InterPro"/>
</dbReference>
<dbReference type="PANTHER" id="PTHR15151">
    <property type="entry name" value="PROTEIN EIGER"/>
    <property type="match status" value="1"/>
</dbReference>
<gene>
    <name evidence="9" type="ORF">JZ751_021271</name>
</gene>
<dbReference type="PANTHER" id="PTHR15151:SF24">
    <property type="entry name" value="A PROLIFERATION-INDUCING LIGAND-LIKE PROTEIN-RELATED"/>
    <property type="match status" value="1"/>
</dbReference>
<reference evidence="9" key="1">
    <citation type="thesis" date="2021" institute="BYU ScholarsArchive" country="Provo, UT, USA">
        <title>Applications of and Algorithms for Genome Assembly and Genomic Analyses with an Emphasis on Marine Teleosts.</title>
        <authorList>
            <person name="Pickett B.D."/>
        </authorList>
    </citation>
    <scope>NUCLEOTIDE SEQUENCE</scope>
    <source>
        <strain evidence="9">HI-2016</strain>
    </source>
</reference>
<evidence type="ECO:0000256" key="7">
    <source>
        <dbReference type="SAM" id="MobiDB-lite"/>
    </source>
</evidence>
<feature type="domain" description="THD" evidence="8">
    <location>
        <begin position="1"/>
        <end position="137"/>
    </location>
</feature>
<keyword evidence="4" id="KW-0964">Secreted</keyword>
<evidence type="ECO:0000313" key="10">
    <source>
        <dbReference type="Proteomes" id="UP000824540"/>
    </source>
</evidence>
<name>A0A8T2NWD0_9TELE</name>
<dbReference type="Gene3D" id="2.60.120.40">
    <property type="match status" value="1"/>
</dbReference>
<evidence type="ECO:0000256" key="5">
    <source>
        <dbReference type="ARBA" id="ARBA00023157"/>
    </source>
</evidence>
<dbReference type="PROSITE" id="PS50049">
    <property type="entry name" value="THD_2"/>
    <property type="match status" value="1"/>
</dbReference>
<keyword evidence="3" id="KW-0202">Cytokine</keyword>
<proteinExistence type="inferred from homology"/>
<accession>A0A8T2NWD0</accession>
<dbReference type="InterPro" id="IPR051748">
    <property type="entry name" value="TNF_Ligand_Superfamily"/>
</dbReference>
<dbReference type="Proteomes" id="UP000824540">
    <property type="component" value="Unassembled WGS sequence"/>
</dbReference>
<keyword evidence="6" id="KW-0325">Glycoprotein</keyword>
<dbReference type="GO" id="GO:0005615">
    <property type="term" value="C:extracellular space"/>
    <property type="evidence" value="ECO:0007669"/>
    <property type="project" value="UniProtKB-KW"/>
</dbReference>
<feature type="compositionally biased region" description="Basic residues" evidence="7">
    <location>
        <begin position="353"/>
        <end position="365"/>
    </location>
</feature>
<evidence type="ECO:0000256" key="1">
    <source>
        <dbReference type="ARBA" id="ARBA00004613"/>
    </source>
</evidence>
<evidence type="ECO:0000256" key="3">
    <source>
        <dbReference type="ARBA" id="ARBA00022514"/>
    </source>
</evidence>
<feature type="region of interest" description="Disordered" evidence="7">
    <location>
        <begin position="345"/>
        <end position="384"/>
    </location>
</feature>
<dbReference type="AlphaFoldDB" id="A0A8T2NWD0"/>
<dbReference type="GO" id="GO:0016020">
    <property type="term" value="C:membrane"/>
    <property type="evidence" value="ECO:0007669"/>
    <property type="project" value="InterPro"/>
</dbReference>
<keyword evidence="5" id="KW-1015">Disulfide bond</keyword>
<dbReference type="OrthoDB" id="5947373at2759"/>
<dbReference type="GO" id="GO:0030890">
    <property type="term" value="P:positive regulation of B cell proliferation"/>
    <property type="evidence" value="ECO:0007669"/>
    <property type="project" value="TreeGrafter"/>
</dbReference>
<comment type="subcellular location">
    <subcellularLocation>
        <location evidence="1">Secreted</location>
    </subcellularLocation>
</comment>
<dbReference type="SUPFAM" id="SSF49842">
    <property type="entry name" value="TNF-like"/>
    <property type="match status" value="1"/>
</dbReference>
<dbReference type="InterPro" id="IPR006052">
    <property type="entry name" value="TNF_dom"/>
</dbReference>
<dbReference type="SMART" id="SM00207">
    <property type="entry name" value="TNF"/>
    <property type="match status" value="1"/>
</dbReference>
<sequence>MVPLRWRDEVFASELHTAVPWQTGLQRGAALEENSDAILVNEEGFYYVYSQVYYTDKTFAMGHIIIRRKKNIVGDELQDVTLFRCIQNMNMQFPYNTCYTAGIVKLEEGDRVELLIPRKSAHISLDGDSTFFGAIKLMHSARSVRSGTTFSAWAEDLLSRARETEEEQMISLCERHPLATLRGCHGNGKRVNELHHGDGEVSECEIDSVARRNGWEKKEARFSFASAPLWQDNVEDGGGGGGESGEELGWGGEGVCTGGGVRGMPITGTTIARAAVMVGDAGRAIWSPAPDEPAETGSESRCFQLCKVFRPQDMEIEQCLLDSLPLGQRQRLVRRMRSDQIRAYYERESAPPHRPRPKHRKRKRISFSATDVLQDAVTRHDDKE</sequence>
<organism evidence="9 10">
    <name type="scientific">Albula glossodonta</name>
    <name type="common">roundjaw bonefish</name>
    <dbReference type="NCBI Taxonomy" id="121402"/>
    <lineage>
        <taxon>Eukaryota</taxon>
        <taxon>Metazoa</taxon>
        <taxon>Chordata</taxon>
        <taxon>Craniata</taxon>
        <taxon>Vertebrata</taxon>
        <taxon>Euteleostomi</taxon>
        <taxon>Actinopterygii</taxon>
        <taxon>Neopterygii</taxon>
        <taxon>Teleostei</taxon>
        <taxon>Albuliformes</taxon>
        <taxon>Albulidae</taxon>
        <taxon>Albula</taxon>
    </lineage>
</organism>
<keyword evidence="10" id="KW-1185">Reference proteome</keyword>
<evidence type="ECO:0000256" key="4">
    <source>
        <dbReference type="ARBA" id="ARBA00022525"/>
    </source>
</evidence>
<feature type="non-terminal residue" evidence="9">
    <location>
        <position position="1"/>
    </location>
</feature>
<evidence type="ECO:0000259" key="8">
    <source>
        <dbReference type="PROSITE" id="PS50049"/>
    </source>
</evidence>
<dbReference type="InterPro" id="IPR008983">
    <property type="entry name" value="Tumour_necrosis_fac-like_dom"/>
</dbReference>
<comment type="caution">
    <text evidence="9">The sequence shown here is derived from an EMBL/GenBank/DDBJ whole genome shotgun (WGS) entry which is preliminary data.</text>
</comment>
<evidence type="ECO:0000313" key="9">
    <source>
        <dbReference type="EMBL" id="KAG9340697.1"/>
    </source>
</evidence>
<dbReference type="GO" id="GO:0006955">
    <property type="term" value="P:immune response"/>
    <property type="evidence" value="ECO:0007669"/>
    <property type="project" value="InterPro"/>
</dbReference>
<evidence type="ECO:0000256" key="6">
    <source>
        <dbReference type="ARBA" id="ARBA00023180"/>
    </source>
</evidence>
<dbReference type="GO" id="GO:0005125">
    <property type="term" value="F:cytokine activity"/>
    <property type="evidence" value="ECO:0007669"/>
    <property type="project" value="UniProtKB-KW"/>
</dbReference>
<protein>
    <recommendedName>
        <fullName evidence="8">THD domain-containing protein</fullName>
    </recommendedName>
</protein>
<dbReference type="Pfam" id="PF00229">
    <property type="entry name" value="TNF"/>
    <property type="match status" value="1"/>
</dbReference>
<comment type="similarity">
    <text evidence="2">Belongs to the tumor necrosis factor family.</text>
</comment>
<dbReference type="EMBL" id="JAFBMS010000041">
    <property type="protein sequence ID" value="KAG9340697.1"/>
    <property type="molecule type" value="Genomic_DNA"/>
</dbReference>
<evidence type="ECO:0000256" key="2">
    <source>
        <dbReference type="ARBA" id="ARBA00008670"/>
    </source>
</evidence>